<evidence type="ECO:0000313" key="2">
    <source>
        <dbReference type="EMBL" id="TPG19425.1"/>
    </source>
</evidence>
<reference evidence="2 3" key="1">
    <citation type="journal article" date="2019" name="Environ. Microbiol.">
        <title>Species interactions and distinct microbial communities in high Arctic permafrost affected cryosols are associated with the CH4 and CO2 gas fluxes.</title>
        <authorList>
            <person name="Altshuler I."/>
            <person name="Hamel J."/>
            <person name="Turney S."/>
            <person name="Magnuson E."/>
            <person name="Levesque R."/>
            <person name="Greer C."/>
            <person name="Whyte L.G."/>
        </authorList>
    </citation>
    <scope>NUCLEOTIDE SEQUENCE [LARGE SCALE GENOMIC DNA]</scope>
    <source>
        <strain evidence="2 3">S9.3A</strain>
    </source>
</reference>
<dbReference type="EMBL" id="RCZM01000001">
    <property type="protein sequence ID" value="TPG19425.1"/>
    <property type="molecule type" value="Genomic_DNA"/>
</dbReference>
<dbReference type="RefSeq" id="WP_140737071.1">
    <property type="nucleotide sequence ID" value="NZ_RCZM01000001.1"/>
</dbReference>
<keyword evidence="1" id="KW-1133">Transmembrane helix</keyword>
<evidence type="ECO:0000256" key="1">
    <source>
        <dbReference type="SAM" id="Phobius"/>
    </source>
</evidence>
<evidence type="ECO:0000313" key="3">
    <source>
        <dbReference type="Proteomes" id="UP000317722"/>
    </source>
</evidence>
<keyword evidence="3" id="KW-1185">Reference proteome</keyword>
<keyword evidence="1" id="KW-0472">Membrane</keyword>
<accession>A0A502D0V3</accession>
<dbReference type="AlphaFoldDB" id="A0A502D0V3"/>
<keyword evidence="1" id="KW-0812">Transmembrane</keyword>
<feature type="transmembrane region" description="Helical" evidence="1">
    <location>
        <begin position="85"/>
        <end position="104"/>
    </location>
</feature>
<name>A0A502D0V3_9MICO</name>
<comment type="caution">
    <text evidence="2">The sequence shown here is derived from an EMBL/GenBank/DDBJ whole genome shotgun (WGS) entry which is preliminary data.</text>
</comment>
<dbReference type="OrthoDB" id="4774531at2"/>
<dbReference type="Proteomes" id="UP000317722">
    <property type="component" value="Unassembled WGS sequence"/>
</dbReference>
<proteinExistence type="predicted"/>
<sequence length="106" mass="11798">MDPGVSMLFWGWGRKNITRQMSPQQAVLLTYRYLHLMFVFTTTWGYTYAVATATEQGWATRGVTDAEALQLLGGEQLRPSIWKRFSIFLLLGAVLLVVVIGAIGGS</sequence>
<gene>
    <name evidence="2" type="ORF">EAH86_02810</name>
</gene>
<organism evidence="2 3">
    <name type="scientific">Pedococcus bigeumensis</name>
    <dbReference type="NCBI Taxonomy" id="433644"/>
    <lineage>
        <taxon>Bacteria</taxon>
        <taxon>Bacillati</taxon>
        <taxon>Actinomycetota</taxon>
        <taxon>Actinomycetes</taxon>
        <taxon>Micrococcales</taxon>
        <taxon>Intrasporangiaceae</taxon>
        <taxon>Pedococcus</taxon>
    </lineage>
</organism>
<protein>
    <submittedName>
        <fullName evidence="2">Uncharacterized protein</fullName>
    </submittedName>
</protein>